<keyword evidence="1" id="KW-0732">Signal</keyword>
<feature type="non-terminal residue" evidence="2">
    <location>
        <position position="114"/>
    </location>
</feature>
<evidence type="ECO:0000256" key="1">
    <source>
        <dbReference type="SAM" id="SignalP"/>
    </source>
</evidence>
<gene>
    <name evidence="2" type="ORF">IAD22_04805</name>
</gene>
<evidence type="ECO:0000313" key="2">
    <source>
        <dbReference type="EMBL" id="HIU50313.1"/>
    </source>
</evidence>
<proteinExistence type="predicted"/>
<dbReference type="EMBL" id="DVNG01000067">
    <property type="protein sequence ID" value="HIU50313.1"/>
    <property type="molecule type" value="Genomic_DNA"/>
</dbReference>
<dbReference type="PROSITE" id="PS51257">
    <property type="entry name" value="PROKAR_LIPOPROTEIN"/>
    <property type="match status" value="1"/>
</dbReference>
<name>A0A9D1LYH6_9FIRM</name>
<dbReference type="AlphaFoldDB" id="A0A9D1LYH6"/>
<protein>
    <submittedName>
        <fullName evidence="2">Uncharacterized protein</fullName>
    </submittedName>
</protein>
<reference evidence="2" key="1">
    <citation type="submission" date="2020-10" db="EMBL/GenBank/DDBJ databases">
        <authorList>
            <person name="Gilroy R."/>
        </authorList>
    </citation>
    <scope>NUCLEOTIDE SEQUENCE</scope>
    <source>
        <strain evidence="2">ChiGjej1B1-1684</strain>
    </source>
</reference>
<accession>A0A9D1LYH6</accession>
<comment type="caution">
    <text evidence="2">The sequence shown here is derived from an EMBL/GenBank/DDBJ whole genome shotgun (WGS) entry which is preliminary data.</text>
</comment>
<dbReference type="Proteomes" id="UP000824118">
    <property type="component" value="Unassembled WGS sequence"/>
</dbReference>
<feature type="signal peptide" evidence="1">
    <location>
        <begin position="1"/>
        <end position="22"/>
    </location>
</feature>
<feature type="chain" id="PRO_5038453674" evidence="1">
    <location>
        <begin position="23"/>
        <end position="114"/>
    </location>
</feature>
<organism evidence="2 3">
    <name type="scientific">Candidatus Limousia pullorum</name>
    <dbReference type="NCBI Taxonomy" id="2840860"/>
    <lineage>
        <taxon>Bacteria</taxon>
        <taxon>Bacillati</taxon>
        <taxon>Bacillota</taxon>
        <taxon>Clostridia</taxon>
        <taxon>Eubacteriales</taxon>
        <taxon>Oscillospiraceae</taxon>
        <taxon>Oscillospiraceae incertae sedis</taxon>
        <taxon>Candidatus Limousia</taxon>
    </lineage>
</organism>
<evidence type="ECO:0000313" key="3">
    <source>
        <dbReference type="Proteomes" id="UP000824118"/>
    </source>
</evidence>
<reference evidence="2" key="2">
    <citation type="journal article" date="2021" name="PeerJ">
        <title>Extensive microbial diversity within the chicken gut microbiome revealed by metagenomics and culture.</title>
        <authorList>
            <person name="Gilroy R."/>
            <person name="Ravi A."/>
            <person name="Getino M."/>
            <person name="Pursley I."/>
            <person name="Horton D.L."/>
            <person name="Alikhan N.F."/>
            <person name="Baker D."/>
            <person name="Gharbi K."/>
            <person name="Hall N."/>
            <person name="Watson M."/>
            <person name="Adriaenssens E.M."/>
            <person name="Foster-Nyarko E."/>
            <person name="Jarju S."/>
            <person name="Secka A."/>
            <person name="Antonio M."/>
            <person name="Oren A."/>
            <person name="Chaudhuri R.R."/>
            <person name="La Ragione R."/>
            <person name="Hildebrand F."/>
            <person name="Pallen M.J."/>
        </authorList>
    </citation>
    <scope>NUCLEOTIDE SEQUENCE</scope>
    <source>
        <strain evidence="2">ChiGjej1B1-1684</strain>
    </source>
</reference>
<sequence length="114" mass="11999">MKSRTKIVSLVLFLAMMISVFAGCGSAEDKEFSSNGFTVTLPGNAKEMDQSLGYTACYQVGNDIVVAAIEETKSSLQSLGLSEDATVEEYAALVAEVNGYSADDIKTLTGTDAP</sequence>